<dbReference type="InterPro" id="IPR050109">
    <property type="entry name" value="HTH-type_TetR-like_transc_reg"/>
</dbReference>
<evidence type="ECO:0000256" key="2">
    <source>
        <dbReference type="ARBA" id="ARBA00023125"/>
    </source>
</evidence>
<feature type="DNA-binding region" description="H-T-H motif" evidence="4">
    <location>
        <begin position="33"/>
        <end position="52"/>
    </location>
</feature>
<dbReference type="InterPro" id="IPR009057">
    <property type="entry name" value="Homeodomain-like_sf"/>
</dbReference>
<evidence type="ECO:0000259" key="5">
    <source>
        <dbReference type="PROSITE" id="PS50977"/>
    </source>
</evidence>
<dbReference type="Pfam" id="PF00440">
    <property type="entry name" value="TetR_N"/>
    <property type="match status" value="1"/>
</dbReference>
<dbReference type="PROSITE" id="PS50977">
    <property type="entry name" value="HTH_TETR_2"/>
    <property type="match status" value="1"/>
</dbReference>
<dbReference type="Proteomes" id="UP000612585">
    <property type="component" value="Unassembled WGS sequence"/>
</dbReference>
<comment type="caution">
    <text evidence="6">The sequence shown here is derived from an EMBL/GenBank/DDBJ whole genome shotgun (WGS) entry which is preliminary data.</text>
</comment>
<evidence type="ECO:0000313" key="7">
    <source>
        <dbReference type="Proteomes" id="UP000612585"/>
    </source>
</evidence>
<reference evidence="6" key="1">
    <citation type="submission" date="2021-01" db="EMBL/GenBank/DDBJ databases">
        <title>Whole genome shotgun sequence of Virgisporangium aurantiacum NBRC 16421.</title>
        <authorList>
            <person name="Komaki H."/>
            <person name="Tamura T."/>
        </authorList>
    </citation>
    <scope>NUCLEOTIDE SEQUENCE</scope>
    <source>
        <strain evidence="6">NBRC 16421</strain>
    </source>
</reference>
<evidence type="ECO:0000256" key="1">
    <source>
        <dbReference type="ARBA" id="ARBA00023015"/>
    </source>
</evidence>
<keyword evidence="3" id="KW-0804">Transcription</keyword>
<evidence type="ECO:0000313" key="6">
    <source>
        <dbReference type="EMBL" id="GIJ60193.1"/>
    </source>
</evidence>
<keyword evidence="2 4" id="KW-0238">DNA-binding</keyword>
<dbReference type="RefSeq" id="WP_239152187.1">
    <property type="nucleotide sequence ID" value="NZ_BOPG01000050.1"/>
</dbReference>
<keyword evidence="1" id="KW-0805">Transcription regulation</keyword>
<dbReference type="Gene3D" id="1.10.357.10">
    <property type="entry name" value="Tetracycline Repressor, domain 2"/>
    <property type="match status" value="1"/>
</dbReference>
<dbReference type="InterPro" id="IPR023772">
    <property type="entry name" value="DNA-bd_HTH_TetR-type_CS"/>
</dbReference>
<dbReference type="EMBL" id="BOPG01000050">
    <property type="protein sequence ID" value="GIJ60193.1"/>
    <property type="molecule type" value="Genomic_DNA"/>
</dbReference>
<sequence>MTGLRERKRQRTHDTVSTIAVAMFLEHGYDRVSVADIAAAADISKPTLFRYFRSKEDLVLHRFADHTGEAARVVRARPPERSPLGALLTHVLDGLSRRDPVTGLNDHPEVLRFHDLVFSTPALSARVNDHVAGEVAELAAALSPAAELTARLAAAQIVAVQHLLARENWRCLSDGETADARHPAAVADAEHAFDLLAGGLRAYA</sequence>
<dbReference type="PROSITE" id="PS01081">
    <property type="entry name" value="HTH_TETR_1"/>
    <property type="match status" value="1"/>
</dbReference>
<evidence type="ECO:0000256" key="3">
    <source>
        <dbReference type="ARBA" id="ARBA00023163"/>
    </source>
</evidence>
<gene>
    <name evidence="6" type="ORF">Vau01_077090</name>
</gene>
<dbReference type="PANTHER" id="PTHR30055">
    <property type="entry name" value="HTH-TYPE TRANSCRIPTIONAL REGULATOR RUTR"/>
    <property type="match status" value="1"/>
</dbReference>
<name>A0A8J4E3Q4_9ACTN</name>
<dbReference type="SUPFAM" id="SSF46689">
    <property type="entry name" value="Homeodomain-like"/>
    <property type="match status" value="1"/>
</dbReference>
<dbReference type="PRINTS" id="PR00455">
    <property type="entry name" value="HTHTETR"/>
</dbReference>
<dbReference type="GO" id="GO:0000976">
    <property type="term" value="F:transcription cis-regulatory region binding"/>
    <property type="evidence" value="ECO:0007669"/>
    <property type="project" value="TreeGrafter"/>
</dbReference>
<feature type="domain" description="HTH tetR-type" evidence="5">
    <location>
        <begin position="10"/>
        <end position="70"/>
    </location>
</feature>
<accession>A0A8J4E3Q4</accession>
<dbReference type="PANTHER" id="PTHR30055:SF234">
    <property type="entry name" value="HTH-TYPE TRANSCRIPTIONAL REGULATOR BETI"/>
    <property type="match status" value="1"/>
</dbReference>
<proteinExistence type="predicted"/>
<organism evidence="6 7">
    <name type="scientific">Virgisporangium aurantiacum</name>
    <dbReference type="NCBI Taxonomy" id="175570"/>
    <lineage>
        <taxon>Bacteria</taxon>
        <taxon>Bacillati</taxon>
        <taxon>Actinomycetota</taxon>
        <taxon>Actinomycetes</taxon>
        <taxon>Micromonosporales</taxon>
        <taxon>Micromonosporaceae</taxon>
        <taxon>Virgisporangium</taxon>
    </lineage>
</organism>
<keyword evidence="7" id="KW-1185">Reference proteome</keyword>
<dbReference type="GO" id="GO:0003700">
    <property type="term" value="F:DNA-binding transcription factor activity"/>
    <property type="evidence" value="ECO:0007669"/>
    <property type="project" value="TreeGrafter"/>
</dbReference>
<dbReference type="InterPro" id="IPR001647">
    <property type="entry name" value="HTH_TetR"/>
</dbReference>
<dbReference type="AlphaFoldDB" id="A0A8J4E3Q4"/>
<evidence type="ECO:0000256" key="4">
    <source>
        <dbReference type="PROSITE-ProRule" id="PRU00335"/>
    </source>
</evidence>
<protein>
    <submittedName>
        <fullName evidence="6">TetR family transcriptional regulator</fullName>
    </submittedName>
</protein>